<name>A0A4P9WJI4_9FUNG</name>
<gene>
    <name evidence="2" type="ORF">BDK51DRAFT_50989</name>
</gene>
<evidence type="ECO:0000313" key="2">
    <source>
        <dbReference type="EMBL" id="RKO91668.1"/>
    </source>
</evidence>
<feature type="compositionally biased region" description="Polar residues" evidence="1">
    <location>
        <begin position="529"/>
        <end position="540"/>
    </location>
</feature>
<organism evidence="2 3">
    <name type="scientific">Blyttiomyces helicus</name>
    <dbReference type="NCBI Taxonomy" id="388810"/>
    <lineage>
        <taxon>Eukaryota</taxon>
        <taxon>Fungi</taxon>
        <taxon>Fungi incertae sedis</taxon>
        <taxon>Chytridiomycota</taxon>
        <taxon>Chytridiomycota incertae sedis</taxon>
        <taxon>Chytridiomycetes</taxon>
        <taxon>Chytridiomycetes incertae sedis</taxon>
        <taxon>Blyttiomyces</taxon>
    </lineage>
</organism>
<sequence>MASLGPKPRHVRHFAVRRGSRTDNVKNGKSHALVHGASNRLGKAALPSSRIPTLTGTHISSTPPLAVLPVGRLKQLVAGVLTLGGVLLDAIDIDKMEGSVRVRVLWWAADWWQSSPRPEELQNSVCQEHDPHNCSIPAVDESAATGHVYSTDGSMRDLCEDDRCSGAETAVVQRSRTGVILNDKPVGFHYAVLSWKTPLQLLCMPEKELALDRRNHAEIMNTRGHLPPPPHSCTASGNQLRRPTGGTISQTWLVAADDTPGWCWQPGRFSLVYQASMAPQGFNLDGNRQSLTGPSMSGRNRKGNRCKKSRPRAAQYTTRRHVHLSLSSRTAGPVVLQEPQEKVFASGEDWAGSICCSYRARKRARSPFTHSDGVFFGIETLRPDFFSLDDSQLEYMAVEPTAASESTLCEESPSKCIPGVHARPEKASRNHQYPHPPLAAGTAAPHQGSSSAGHEGGIIPSATGGGRTLLKGGVDPRVSFVIAEGGFVSEGRNFEHPDNLCAVDDPIARKKRAEITNTRNRLSHGSAATGRSHQQESSTGRGRRAQGVGPGWPDGGEVSRILDSQSARNGWKRNLMKRCFARNTALKVSQVRESYSRVCPSSSVSGGGVVLRERLCAAGGRRAALDQSATSKRIRKSSHGPVSVVGIFVGELKSIAMEMDFHIMTPHGQNELWHADVTNVRVPPLRRVKEQARTSRIPRRNLTIPGGDGQGRVDTHTRTLGKLAI</sequence>
<protein>
    <submittedName>
        <fullName evidence="2">Uncharacterized protein</fullName>
    </submittedName>
</protein>
<dbReference type="EMBL" id="KZ994960">
    <property type="protein sequence ID" value="RKO91668.1"/>
    <property type="molecule type" value="Genomic_DNA"/>
</dbReference>
<feature type="compositionally biased region" description="Polar residues" evidence="1">
    <location>
        <begin position="286"/>
        <end position="298"/>
    </location>
</feature>
<proteinExistence type="predicted"/>
<keyword evidence="3" id="KW-1185">Reference proteome</keyword>
<evidence type="ECO:0000256" key="1">
    <source>
        <dbReference type="SAM" id="MobiDB-lite"/>
    </source>
</evidence>
<reference evidence="3" key="1">
    <citation type="journal article" date="2018" name="Nat. Microbiol.">
        <title>Leveraging single-cell genomics to expand the fungal tree of life.</title>
        <authorList>
            <person name="Ahrendt S.R."/>
            <person name="Quandt C.A."/>
            <person name="Ciobanu D."/>
            <person name="Clum A."/>
            <person name="Salamov A."/>
            <person name="Andreopoulos B."/>
            <person name="Cheng J.F."/>
            <person name="Woyke T."/>
            <person name="Pelin A."/>
            <person name="Henrissat B."/>
            <person name="Reynolds N.K."/>
            <person name="Benny G.L."/>
            <person name="Smith M.E."/>
            <person name="James T.Y."/>
            <person name="Grigoriev I.V."/>
        </authorList>
    </citation>
    <scope>NUCLEOTIDE SEQUENCE [LARGE SCALE GENOMIC DNA]</scope>
</reference>
<feature type="region of interest" description="Disordered" evidence="1">
    <location>
        <begin position="221"/>
        <end position="240"/>
    </location>
</feature>
<accession>A0A4P9WJI4</accession>
<feature type="compositionally biased region" description="Basic residues" evidence="1">
    <location>
        <begin position="299"/>
        <end position="311"/>
    </location>
</feature>
<evidence type="ECO:0000313" key="3">
    <source>
        <dbReference type="Proteomes" id="UP000269721"/>
    </source>
</evidence>
<dbReference type="AlphaFoldDB" id="A0A4P9WJI4"/>
<feature type="region of interest" description="Disordered" evidence="1">
    <location>
        <begin position="284"/>
        <end position="314"/>
    </location>
</feature>
<dbReference type="Proteomes" id="UP000269721">
    <property type="component" value="Unassembled WGS sequence"/>
</dbReference>
<feature type="region of interest" description="Disordered" evidence="1">
    <location>
        <begin position="419"/>
        <end position="464"/>
    </location>
</feature>
<feature type="region of interest" description="Disordered" evidence="1">
    <location>
        <begin position="514"/>
        <end position="559"/>
    </location>
</feature>